<feature type="domain" description="Fe/B12 periplasmic-binding" evidence="3">
    <location>
        <begin position="66"/>
        <end position="335"/>
    </location>
</feature>
<evidence type="ECO:0000256" key="1">
    <source>
        <dbReference type="ARBA" id="ARBA00008814"/>
    </source>
</evidence>
<sequence length="337" mass="37514">MKKTILIGSIVTLSLLVAACGTKENQTQENSSSKENYPVTISNYAKAEGSTKWKTKEETFQEAPRKVMANTKPAAELLLHLGLEDKIVGVGADFGQPDKAVEKIYKKLPILSKDYVGKEVTLGTDPDFVYGRAGLFDNNEWGVGTVDSLNASGIRTYLLESSVTGGTFNSIYQDIDNLGKIFNVEAKAKEFSDEIKAKESKLTTSLQKIDKRQTFAYIHTMDPTEISIYSAHDESFFNDIFNLIKLDNVYKDEKGDISIETLLETDPDILIFPIWEDGADVAKIKSGFYANPKLANMKAIKTKQVYGVDYNYLFGYGYQSLDGIEKLASEIYPSLFN</sequence>
<dbReference type="SUPFAM" id="SSF53807">
    <property type="entry name" value="Helical backbone' metal receptor"/>
    <property type="match status" value="1"/>
</dbReference>
<protein>
    <submittedName>
        <fullName evidence="4">ABC transporter</fullName>
    </submittedName>
</protein>
<dbReference type="PROSITE" id="PS51257">
    <property type="entry name" value="PROKAR_LIPOPROTEIN"/>
    <property type="match status" value="1"/>
</dbReference>
<evidence type="ECO:0000256" key="2">
    <source>
        <dbReference type="SAM" id="SignalP"/>
    </source>
</evidence>
<dbReference type="Gene3D" id="3.40.50.1980">
    <property type="entry name" value="Nitrogenase molybdenum iron protein domain"/>
    <property type="match status" value="2"/>
</dbReference>
<comment type="caution">
    <text evidence="4">The sequence shown here is derived from an EMBL/GenBank/DDBJ whole genome shotgun (WGS) entry which is preliminary data.</text>
</comment>
<accession>A0A2R8A4S1</accession>
<feature type="chain" id="PRO_5044385019" evidence="2">
    <location>
        <begin position="19"/>
        <end position="337"/>
    </location>
</feature>
<keyword evidence="2" id="KW-0732">Signal</keyword>
<evidence type="ECO:0000313" key="5">
    <source>
        <dbReference type="Proteomes" id="UP000297938"/>
    </source>
</evidence>
<dbReference type="Proteomes" id="UP000297938">
    <property type="component" value="Unassembled WGS sequence"/>
</dbReference>
<proteinExistence type="inferred from homology"/>
<comment type="similarity">
    <text evidence="1">Belongs to the bacterial solute-binding protein 8 family.</text>
</comment>
<name>A0A2R8A4S1_CARDV</name>
<evidence type="ECO:0000259" key="3">
    <source>
        <dbReference type="PROSITE" id="PS50983"/>
    </source>
</evidence>
<dbReference type="Pfam" id="PF01497">
    <property type="entry name" value="Peripla_BP_2"/>
    <property type="match status" value="1"/>
</dbReference>
<dbReference type="AlphaFoldDB" id="A0A2R8A4S1"/>
<dbReference type="InterPro" id="IPR002491">
    <property type="entry name" value="ABC_transptr_periplasmic_BD"/>
</dbReference>
<feature type="signal peptide" evidence="2">
    <location>
        <begin position="1"/>
        <end position="18"/>
    </location>
</feature>
<reference evidence="4 5" key="1">
    <citation type="journal article" date="2018" name="Int. J. Food Microbiol.">
        <title>Growth of Carnobacterium spp. isolated from chilled vacuum-packaged meat under relevant acidic conditions.</title>
        <authorList>
            <person name="Zhang P."/>
            <person name="Badoni M."/>
            <person name="Ganzle M."/>
            <person name="Yang X."/>
        </authorList>
    </citation>
    <scope>NUCLEOTIDE SEQUENCE [LARGE SCALE GENOMIC DNA]</scope>
    <source>
        <strain evidence="4 5">B2</strain>
    </source>
</reference>
<dbReference type="STRING" id="2748.CDIV41_10038"/>
<dbReference type="PANTHER" id="PTHR30535:SF7">
    <property type="entry name" value="IRON(III) DICITRATE-BINDING PROTEIN"/>
    <property type="match status" value="1"/>
</dbReference>
<gene>
    <name evidence="4" type="ORF">CKN69_02475</name>
</gene>
<dbReference type="RefSeq" id="WP_109841048.1">
    <property type="nucleotide sequence ID" value="NZ_JAMXLU010000008.1"/>
</dbReference>
<dbReference type="PANTHER" id="PTHR30535">
    <property type="entry name" value="VITAMIN B12-BINDING PROTEIN"/>
    <property type="match status" value="1"/>
</dbReference>
<organism evidence="4 5">
    <name type="scientific">Carnobacterium divergens</name>
    <name type="common">Lactobacillus divergens</name>
    <dbReference type="NCBI Taxonomy" id="2748"/>
    <lineage>
        <taxon>Bacteria</taxon>
        <taxon>Bacillati</taxon>
        <taxon>Bacillota</taxon>
        <taxon>Bacilli</taxon>
        <taxon>Lactobacillales</taxon>
        <taxon>Carnobacteriaceae</taxon>
        <taxon>Carnobacterium</taxon>
    </lineage>
</organism>
<dbReference type="InterPro" id="IPR050902">
    <property type="entry name" value="ABC_Transporter_SBP"/>
</dbReference>
<evidence type="ECO:0000313" key="4">
    <source>
        <dbReference type="EMBL" id="TFJ28414.1"/>
    </source>
</evidence>
<dbReference type="EMBL" id="NRPP01000007">
    <property type="protein sequence ID" value="TFJ28414.1"/>
    <property type="molecule type" value="Genomic_DNA"/>
</dbReference>
<dbReference type="PROSITE" id="PS50983">
    <property type="entry name" value="FE_B12_PBP"/>
    <property type="match status" value="1"/>
</dbReference>